<proteinExistence type="inferred from homology"/>
<gene>
    <name evidence="7" type="ORF">K7G82_06865</name>
</gene>
<evidence type="ECO:0000256" key="6">
    <source>
        <dbReference type="SAM" id="SignalP"/>
    </source>
</evidence>
<comment type="subcellular location">
    <subcellularLocation>
        <location evidence="1">Membrane</location>
        <topology evidence="1">Single-pass membrane protein</topology>
    </subcellularLocation>
</comment>
<dbReference type="RefSeq" id="WP_222989123.1">
    <property type="nucleotide sequence ID" value="NZ_JAINVV010000004.1"/>
</dbReference>
<sequence>MTSDRLRFALLAPAAVLTLSACGINSVPTAEENAKAKWADVQAAYQRRADLIPNLQAVVKGAAESEKTILTDVIEARAKATSIQVSANDLTDPAKVAQFQQAQAQLGGTLSRLLANVEAYPELKSQANFTTFMSQIEGTENRINIAIRDYNGAVQSYNTTIRTFPDMIGAKIIHGAKPMVPFEAKAGADQAPTVDFSKG</sequence>
<evidence type="ECO:0000256" key="5">
    <source>
        <dbReference type="ARBA" id="ARBA00023136"/>
    </source>
</evidence>
<feature type="chain" id="PRO_5045090900" evidence="6">
    <location>
        <begin position="22"/>
        <end position="199"/>
    </location>
</feature>
<keyword evidence="5" id="KW-0472">Membrane</keyword>
<dbReference type="Proteomes" id="UP000706039">
    <property type="component" value="Unassembled WGS sequence"/>
</dbReference>
<evidence type="ECO:0000313" key="8">
    <source>
        <dbReference type="Proteomes" id="UP000706039"/>
    </source>
</evidence>
<accession>A0ABS7PL49</accession>
<name>A0ABS7PL49_9SPHN</name>
<keyword evidence="3" id="KW-0812">Transmembrane</keyword>
<dbReference type="InterPro" id="IPR007156">
    <property type="entry name" value="MamQ_LemA"/>
</dbReference>
<keyword evidence="6" id="KW-0732">Signal</keyword>
<evidence type="ECO:0000256" key="4">
    <source>
        <dbReference type="ARBA" id="ARBA00022989"/>
    </source>
</evidence>
<dbReference type="PANTHER" id="PTHR34478">
    <property type="entry name" value="PROTEIN LEMA"/>
    <property type="match status" value="1"/>
</dbReference>
<dbReference type="InterPro" id="IPR023353">
    <property type="entry name" value="LemA-like_dom_sf"/>
</dbReference>
<evidence type="ECO:0000313" key="7">
    <source>
        <dbReference type="EMBL" id="MBY8822006.1"/>
    </source>
</evidence>
<keyword evidence="8" id="KW-1185">Reference proteome</keyword>
<reference evidence="7 8" key="1">
    <citation type="submission" date="2021-08" db="EMBL/GenBank/DDBJ databases">
        <authorList>
            <person name="Tuo L."/>
        </authorList>
    </citation>
    <scope>NUCLEOTIDE SEQUENCE [LARGE SCALE GENOMIC DNA]</scope>
    <source>
        <strain evidence="7 8">JCM 31229</strain>
    </source>
</reference>
<comment type="similarity">
    <text evidence="2">Belongs to the LemA family.</text>
</comment>
<dbReference type="PROSITE" id="PS51257">
    <property type="entry name" value="PROKAR_LIPOPROTEIN"/>
    <property type="match status" value="1"/>
</dbReference>
<dbReference type="SUPFAM" id="SSF140478">
    <property type="entry name" value="LemA-like"/>
    <property type="match status" value="1"/>
</dbReference>
<dbReference type="EMBL" id="JAINVV010000004">
    <property type="protein sequence ID" value="MBY8822006.1"/>
    <property type="molecule type" value="Genomic_DNA"/>
</dbReference>
<dbReference type="Gene3D" id="1.20.1440.20">
    <property type="entry name" value="LemA-like domain"/>
    <property type="match status" value="1"/>
</dbReference>
<protein>
    <submittedName>
        <fullName evidence="7">LemA family protein</fullName>
    </submittedName>
</protein>
<evidence type="ECO:0000256" key="2">
    <source>
        <dbReference type="ARBA" id="ARBA00008854"/>
    </source>
</evidence>
<keyword evidence="4" id="KW-1133">Transmembrane helix</keyword>
<evidence type="ECO:0000256" key="1">
    <source>
        <dbReference type="ARBA" id="ARBA00004167"/>
    </source>
</evidence>
<evidence type="ECO:0000256" key="3">
    <source>
        <dbReference type="ARBA" id="ARBA00022692"/>
    </source>
</evidence>
<dbReference type="Pfam" id="PF04011">
    <property type="entry name" value="LemA"/>
    <property type="match status" value="1"/>
</dbReference>
<organism evidence="7 8">
    <name type="scientific">Sphingomonas colocasiae</name>
    <dbReference type="NCBI Taxonomy" id="1848973"/>
    <lineage>
        <taxon>Bacteria</taxon>
        <taxon>Pseudomonadati</taxon>
        <taxon>Pseudomonadota</taxon>
        <taxon>Alphaproteobacteria</taxon>
        <taxon>Sphingomonadales</taxon>
        <taxon>Sphingomonadaceae</taxon>
        <taxon>Sphingomonas</taxon>
    </lineage>
</organism>
<comment type="caution">
    <text evidence="7">The sequence shown here is derived from an EMBL/GenBank/DDBJ whole genome shotgun (WGS) entry which is preliminary data.</text>
</comment>
<feature type="signal peptide" evidence="6">
    <location>
        <begin position="1"/>
        <end position="21"/>
    </location>
</feature>
<dbReference type="PANTHER" id="PTHR34478:SF2">
    <property type="entry name" value="MEMBRANE PROTEIN"/>
    <property type="match status" value="1"/>
</dbReference>